<proteinExistence type="predicted"/>
<accession>A0A0H5Q3N5</accession>
<reference evidence="1" key="2">
    <citation type="submission" date="2015-07" db="EMBL/GenBank/DDBJ databases">
        <title>Plasmids, circular viruses and viroids from rat gut.</title>
        <authorList>
            <person name="Jorgensen T.J."/>
            <person name="Hansen M.A."/>
            <person name="Xu Z."/>
            <person name="Tabak M.A."/>
            <person name="Sorensen S.J."/>
            <person name="Hansen L.H."/>
        </authorList>
    </citation>
    <scope>NUCLEOTIDE SEQUENCE</scope>
    <source>
        <strain evidence="1">RGFK1112</strain>
    </source>
</reference>
<organism evidence="1">
    <name type="scientific">uncultured prokaryote</name>
    <dbReference type="NCBI Taxonomy" id="198431"/>
    <lineage>
        <taxon>unclassified sequences</taxon>
        <taxon>environmental samples</taxon>
    </lineage>
</organism>
<evidence type="ECO:0000313" key="1">
    <source>
        <dbReference type="EMBL" id="CRY96498.1"/>
    </source>
</evidence>
<protein>
    <submittedName>
        <fullName evidence="1">Uncharacterized protein</fullName>
    </submittedName>
</protein>
<reference evidence="1" key="1">
    <citation type="submission" date="2015-06" db="EMBL/GenBank/DDBJ databases">
        <authorList>
            <person name="Joergensen T."/>
        </authorList>
    </citation>
    <scope>NUCLEOTIDE SEQUENCE</scope>
    <source>
        <strain evidence="1">RGFK1112</strain>
    </source>
</reference>
<sequence>MARESRKKWDGKWRGFMDIPLTADLKTACMEWDADGDGIGELVGNFVAGGYKISFTWNEKTQSVIVSATGQEGAGDNAGYTLSAHAKNAEIATHVLAFKHIVLCEGNWNLNGKYQDREDFG</sequence>
<name>A0A0H5Q3N5_9ZZZZ</name>
<dbReference type="EMBL" id="LN853693">
    <property type="protein sequence ID" value="CRY96498.1"/>
    <property type="molecule type" value="Genomic_DNA"/>
</dbReference>
<dbReference type="AlphaFoldDB" id="A0A0H5Q3N5"/>